<feature type="region of interest" description="Disordered" evidence="1">
    <location>
        <begin position="48"/>
        <end position="67"/>
    </location>
</feature>
<reference evidence="2 3" key="1">
    <citation type="submission" date="2014-11" db="EMBL/GenBank/DDBJ databases">
        <authorList>
            <person name="Wibberg Daniel"/>
        </authorList>
    </citation>
    <scope>NUCLEOTIDE SEQUENCE [LARGE SCALE GENOMIC DNA]</scope>
    <source>
        <strain evidence="2">Rhizoctonia solani AG1-IB 7/3/14</strain>
    </source>
</reference>
<gene>
    <name evidence="2" type="ORF">RSOLAG1IB_10719</name>
</gene>
<dbReference type="AlphaFoldDB" id="A0A0B7G4F3"/>
<organism evidence="2 3">
    <name type="scientific">Thanatephorus cucumeris (strain AG1-IB / isolate 7/3/14)</name>
    <name type="common">Lettuce bottom rot fungus</name>
    <name type="synonym">Rhizoctonia solani</name>
    <dbReference type="NCBI Taxonomy" id="1108050"/>
    <lineage>
        <taxon>Eukaryota</taxon>
        <taxon>Fungi</taxon>
        <taxon>Dikarya</taxon>
        <taxon>Basidiomycota</taxon>
        <taxon>Agaricomycotina</taxon>
        <taxon>Agaricomycetes</taxon>
        <taxon>Cantharellales</taxon>
        <taxon>Ceratobasidiaceae</taxon>
        <taxon>Rhizoctonia</taxon>
        <taxon>Rhizoctonia solani AG-1</taxon>
    </lineage>
</organism>
<keyword evidence="3" id="KW-1185">Reference proteome</keyword>
<dbReference type="OrthoDB" id="3224519at2759"/>
<evidence type="ECO:0000313" key="2">
    <source>
        <dbReference type="EMBL" id="CEL63383.1"/>
    </source>
</evidence>
<name>A0A0B7G4F3_THACB</name>
<protein>
    <submittedName>
        <fullName evidence="2">Uncharacterized protein</fullName>
    </submittedName>
</protein>
<proteinExistence type="predicted"/>
<sequence length="666" mass="72714">MSPEPTEPNHDENKKLSLAALADAADALAKAAATLATAARAATEAFSVQAAPTPETHEDQGINLGKGLDIRETEITNLVDTNQRPNVDAAASADNKDVASSESKLNPPATSIDAPKRNSRPLAQPYRLLVDNESDVFLFVCALIDKRQRVVCYMPCGTNPLKAYKQLIESVTESPVYILTSTTAPKQDQVVTEFCKNHGSVLLVPESLSPELEISGENSWVVHVGWPVSETQYNTQRKNHQAQNNVLVAYSGDQSLYPSGDHIVDMTEPWPKDGASFRASVAILRPLYEVILTEISLDMKTRVYQDWIQFHAIHGPRHVKSWTSTMVVERANSYLLKVLQWSGPHTGGDDVPLPEVSPGFVTQNELQAAVQDGVLQVENDSDPDVPSPSPAPRPPSTLEKAEFQLVPGHTYFALDEEFDAIPSMCFVACKYFKTICFLEGHAALKYYQKLITKITGRHVISPAHNNGNEGVIEAVSQFVAAQEPTILLLAYTMTNLPSTLKETPVDCCVYWGLNSPLRQAKKNRALINCATTTIIVTSLQQKGLLGSSDILKHPSAILFLDLGENSILAALRDKTKSSLMSDKSVVRELYTNRVYGVGAIPRTSLSAEDAARRANQYAARVLLHGELADGSERFPPVARRPPVPRIAVEKFKLQPAVDAGLLTIGG</sequence>
<feature type="compositionally biased region" description="Pro residues" evidence="1">
    <location>
        <begin position="385"/>
        <end position="395"/>
    </location>
</feature>
<feature type="region of interest" description="Disordered" evidence="1">
    <location>
        <begin position="79"/>
        <end position="118"/>
    </location>
</feature>
<feature type="region of interest" description="Disordered" evidence="1">
    <location>
        <begin position="378"/>
        <end position="397"/>
    </location>
</feature>
<accession>A0A0B7G4F3</accession>
<dbReference type="Proteomes" id="UP000059188">
    <property type="component" value="Unassembled WGS sequence"/>
</dbReference>
<dbReference type="EMBL" id="LN679179">
    <property type="protein sequence ID" value="CEL63383.1"/>
    <property type="molecule type" value="Genomic_DNA"/>
</dbReference>
<evidence type="ECO:0000313" key="3">
    <source>
        <dbReference type="Proteomes" id="UP000059188"/>
    </source>
</evidence>
<evidence type="ECO:0000256" key="1">
    <source>
        <dbReference type="SAM" id="MobiDB-lite"/>
    </source>
</evidence>